<dbReference type="HOGENOM" id="CLU_3088969_0_0_1"/>
<dbReference type="AlphaFoldDB" id="L7JW40"/>
<proteinExistence type="predicted"/>
<name>L7JW40_TRAHO</name>
<sequence length="52" mass="6019">MIELKSVFMPSILDESLGNVKTDVNKLDIMDCDMNNDELRIMHGKAMREIYT</sequence>
<dbReference type="InParanoid" id="L7JW40"/>
<accession>L7JW40</accession>
<organism evidence="1 2">
    <name type="scientific">Trachipleistophora hominis</name>
    <name type="common">Microsporidian parasite</name>
    <dbReference type="NCBI Taxonomy" id="72359"/>
    <lineage>
        <taxon>Eukaryota</taxon>
        <taxon>Fungi</taxon>
        <taxon>Fungi incertae sedis</taxon>
        <taxon>Microsporidia</taxon>
        <taxon>Pleistophoridae</taxon>
        <taxon>Trachipleistophora</taxon>
    </lineage>
</organism>
<dbReference type="EMBL" id="JH993978">
    <property type="protein sequence ID" value="ELQ75251.1"/>
    <property type="molecule type" value="Genomic_DNA"/>
</dbReference>
<evidence type="ECO:0000313" key="2">
    <source>
        <dbReference type="Proteomes" id="UP000011185"/>
    </source>
</evidence>
<evidence type="ECO:0000313" key="1">
    <source>
        <dbReference type="EMBL" id="ELQ75251.1"/>
    </source>
</evidence>
<gene>
    <name evidence="1" type="ORF">THOM_1808</name>
</gene>
<dbReference type="Proteomes" id="UP000011185">
    <property type="component" value="Unassembled WGS sequence"/>
</dbReference>
<reference evidence="1 2" key="1">
    <citation type="journal article" date="2012" name="PLoS Pathog.">
        <title>The genome of the obligate intracellular parasite Trachipleistophora hominis: new insights into microsporidian genome dynamics and reductive evolution.</title>
        <authorList>
            <person name="Heinz E."/>
            <person name="Williams T.A."/>
            <person name="Nakjang S."/>
            <person name="Noel C.J."/>
            <person name="Swan D.C."/>
            <person name="Goldberg A.V."/>
            <person name="Harris S.R."/>
            <person name="Weinmaier T."/>
            <person name="Markert S."/>
            <person name="Becher D."/>
            <person name="Bernhardt J."/>
            <person name="Dagan T."/>
            <person name="Hacker C."/>
            <person name="Lucocq J.M."/>
            <person name="Schweder T."/>
            <person name="Rattei T."/>
            <person name="Hall N."/>
            <person name="Hirt R.P."/>
            <person name="Embley T.M."/>
        </authorList>
    </citation>
    <scope>NUCLEOTIDE SEQUENCE [LARGE SCALE GENOMIC DNA]</scope>
</reference>
<protein>
    <submittedName>
        <fullName evidence="1">Uncharacterized protein</fullName>
    </submittedName>
</protein>
<keyword evidence="2" id="KW-1185">Reference proteome</keyword>
<dbReference type="VEuPathDB" id="MicrosporidiaDB:THOM_1808"/>